<evidence type="ECO:0000313" key="12">
    <source>
        <dbReference type="EMBL" id="SMH65773.1"/>
    </source>
</evidence>
<keyword evidence="13" id="KW-1185">Reference proteome</keyword>
<feature type="transmembrane region" description="Helical" evidence="7">
    <location>
        <begin position="403"/>
        <end position="422"/>
    </location>
</feature>
<dbReference type="GO" id="GO:0008137">
    <property type="term" value="F:NADH dehydrogenase (ubiquinone) activity"/>
    <property type="evidence" value="ECO:0007669"/>
    <property type="project" value="InterPro"/>
</dbReference>
<keyword evidence="5 7" id="KW-1133">Transmembrane helix</keyword>
<evidence type="ECO:0000313" key="11">
    <source>
        <dbReference type="EMBL" id="CDQ09901.1"/>
    </source>
</evidence>
<reference evidence="12 13" key="3">
    <citation type="submission" date="2017-03" db="EMBL/GenBank/DDBJ databases">
        <authorList>
            <person name="Regsiter A."/>
            <person name="William W."/>
        </authorList>
    </citation>
    <scope>NUCLEOTIDE SEQUENCE [LARGE SCALE GENOMIC DNA]</scope>
    <source>
        <strain evidence="12">PRJEB5721</strain>
    </source>
</reference>
<feature type="transmembrane region" description="Helical" evidence="7">
    <location>
        <begin position="45"/>
        <end position="65"/>
    </location>
</feature>
<dbReference type="InterPro" id="IPR046396">
    <property type="entry name" value="Transporter_DabB"/>
</dbReference>
<evidence type="ECO:0000256" key="2">
    <source>
        <dbReference type="ARBA" id="ARBA00022448"/>
    </source>
</evidence>
<dbReference type="Pfam" id="PF00361">
    <property type="entry name" value="Proton_antipo_M"/>
    <property type="match status" value="1"/>
</dbReference>
<gene>
    <name evidence="7" type="primary">dabB</name>
    <name evidence="12" type="ORF">AFERRI_20557</name>
    <name evidence="11" type="ORF">AFERRI_370005</name>
</gene>
<dbReference type="GO" id="GO:0005886">
    <property type="term" value="C:plasma membrane"/>
    <property type="evidence" value="ECO:0007669"/>
    <property type="project" value="UniProtKB-SubCell"/>
</dbReference>
<dbReference type="InterPro" id="IPR001516">
    <property type="entry name" value="Proton_antipo_N"/>
</dbReference>
<evidence type="ECO:0000256" key="1">
    <source>
        <dbReference type="ARBA" id="ARBA00004127"/>
    </source>
</evidence>
<dbReference type="GO" id="GO:0015990">
    <property type="term" value="P:electron transport coupled proton transport"/>
    <property type="evidence" value="ECO:0007669"/>
    <property type="project" value="TreeGrafter"/>
</dbReference>
<comment type="similarity">
    <text evidence="7">Belongs to the inorganic carbon transporter (TC 9.A.2) DabB family.</text>
</comment>
<dbReference type="RefSeq" id="WP_035192191.1">
    <property type="nucleotide sequence ID" value="NZ_CCCS020000031.1"/>
</dbReference>
<protein>
    <recommendedName>
        <fullName evidence="7">Probable inorganic carbon transporter subunit DabB</fullName>
    </recommendedName>
</protein>
<keyword evidence="6 7" id="KW-0472">Membrane</keyword>
<dbReference type="InterPro" id="IPR003945">
    <property type="entry name" value="NU5C-like"/>
</dbReference>
<evidence type="ECO:0000259" key="10">
    <source>
        <dbReference type="Pfam" id="PF00662"/>
    </source>
</evidence>
<feature type="domain" description="NADH:quinone oxidoreductase/Mrp antiporter transmembrane" evidence="9">
    <location>
        <begin position="140"/>
        <end position="359"/>
    </location>
</feature>
<keyword evidence="11" id="KW-0560">Oxidoreductase</keyword>
<evidence type="ECO:0000259" key="9">
    <source>
        <dbReference type="Pfam" id="PF00361"/>
    </source>
</evidence>
<comment type="subunit">
    <text evidence="7">Forms a complex with DabA.</text>
</comment>
<dbReference type="GO" id="GO:0012505">
    <property type="term" value="C:endomembrane system"/>
    <property type="evidence" value="ECO:0007669"/>
    <property type="project" value="UniProtKB-SubCell"/>
</dbReference>
<evidence type="ECO:0000256" key="7">
    <source>
        <dbReference type="HAMAP-Rule" id="MF_00862"/>
    </source>
</evidence>
<dbReference type="EMBL" id="CCCS020000031">
    <property type="protein sequence ID" value="CDQ09901.1"/>
    <property type="molecule type" value="Genomic_DNA"/>
</dbReference>
<proteinExistence type="inferred from homology"/>
<sequence length="549" mass="60075">MIANIASSLLMLVAPWPLLLVGFLVGIRADHQARRVKTLSNGANWFALLCSISATVMYVTMAQHSQTYLSMHLPWELGSFAIRTLVNPLTLIMFLLVSFMGMIVSRFSATYMVGDAHEGRFHRWLSLTVGAFLVLIVTDNIWGFWISFVAASLFLHQLLIFYRERPLAVMAARKKYLFSRVADVSLFTAFLLIARTTGRAEFSGIAQWMHAWHGSLPASLQIATGLIVLCAILKSGTFPLHGWLIQVMEAPTQVSALLHAGLIYTGAFLLLRVSPMVTHVSWAWTVLIIAGLLSATVSSLMMMTETNIKESLAYSTSAQLGFMLMECGLGLYSIAVLHIVAHSVYKAHAFLSSGSVVDNFRGPMIQKLNIKQTLGRAELAIVISGLVTFGVAMAFGIDLQKQPTLLTIGAIVAIAMGQLLLQALNRSGIGAGTLLSRVALLSIIVCSAYFGLHDLSTDLLGSSIPSDTLQADHIPIWLLALIVVAFLSLLHIQQLLPRLQKSPFWQAVYVNLYNGLYVDLVFSQMAFLHASKIGKTLGTANPQVQFPEE</sequence>
<feature type="transmembrane region" description="Helical" evidence="7">
    <location>
        <begin position="280"/>
        <end position="301"/>
    </location>
</feature>
<dbReference type="Pfam" id="PF00662">
    <property type="entry name" value="Proton_antipo_N"/>
    <property type="match status" value="1"/>
</dbReference>
<dbReference type="GO" id="GO:0003954">
    <property type="term" value="F:NADH dehydrogenase activity"/>
    <property type="evidence" value="ECO:0007669"/>
    <property type="project" value="TreeGrafter"/>
</dbReference>
<keyword evidence="4 7" id="KW-0812">Transmembrane</keyword>
<evidence type="ECO:0000256" key="4">
    <source>
        <dbReference type="ARBA" id="ARBA00022692"/>
    </source>
</evidence>
<feature type="transmembrane region" description="Helical" evidence="7">
    <location>
        <begin position="176"/>
        <end position="194"/>
    </location>
</feature>
<feature type="domain" description="NADH-Ubiquinone oxidoreductase (complex I) chain 5 N-terminal" evidence="10">
    <location>
        <begin position="81"/>
        <end position="121"/>
    </location>
</feature>
<dbReference type="EMBL" id="LT841305">
    <property type="protein sequence ID" value="SMH65773.1"/>
    <property type="molecule type" value="Genomic_DNA"/>
</dbReference>
<keyword evidence="11" id="KW-0830">Ubiquinone</keyword>
<feature type="transmembrane region" description="Helical" evidence="7">
    <location>
        <begin position="121"/>
        <end position="138"/>
    </location>
</feature>
<name>A0A060UNP0_9PROT</name>
<reference evidence="11" key="2">
    <citation type="submission" date="2014-07" db="EMBL/GenBank/DDBJ databases">
        <title>Initial genome analysis of the psychrotolerant acidophile Acidithiobacillus ferrivorans CF27: insights into iron and sulfur oxidation pathways and into biofilm formation.</title>
        <authorList>
            <person name="Talla E."/>
            <person name="Hedrich S."/>
            <person name="Mangenot S."/>
            <person name="Ji B."/>
            <person name="Johnson D.B."/>
            <person name="Barbe V."/>
            <person name="Bonnefoy V."/>
        </authorList>
    </citation>
    <scope>NUCLEOTIDE SEQUENCE [LARGE SCALE GENOMIC DNA]</scope>
    <source>
        <strain evidence="11">CF27</strain>
    </source>
</reference>
<dbReference type="AlphaFoldDB" id="A0A060UNP0"/>
<feature type="transmembrane region" description="Helical" evidence="7">
    <location>
        <begin position="85"/>
        <end position="109"/>
    </location>
</feature>
<keyword evidence="2 7" id="KW-0813">Transport</keyword>
<dbReference type="HAMAP" id="MF_00862">
    <property type="entry name" value="DabB"/>
    <property type="match status" value="1"/>
</dbReference>
<feature type="transmembrane region" description="Helical" evidence="7">
    <location>
        <begin position="254"/>
        <end position="274"/>
    </location>
</feature>
<comment type="function">
    <text evidence="7">Part of an energy-coupled inorganic carbon pump.</text>
</comment>
<evidence type="ECO:0000256" key="8">
    <source>
        <dbReference type="RuleBase" id="RU000320"/>
    </source>
</evidence>
<dbReference type="GO" id="GO:0042773">
    <property type="term" value="P:ATP synthesis coupled electron transport"/>
    <property type="evidence" value="ECO:0007669"/>
    <property type="project" value="InterPro"/>
</dbReference>
<evidence type="ECO:0000256" key="6">
    <source>
        <dbReference type="ARBA" id="ARBA00023136"/>
    </source>
</evidence>
<evidence type="ECO:0000313" key="13">
    <source>
        <dbReference type="Proteomes" id="UP000193925"/>
    </source>
</evidence>
<dbReference type="PRINTS" id="PR01434">
    <property type="entry name" value="NADHDHGNASE5"/>
</dbReference>
<accession>A0A060UNP0</accession>
<dbReference type="PANTHER" id="PTHR42829:SF1">
    <property type="entry name" value="INORGANIC CARBON TRANSPORTER SUBUNIT DABB-RELATED"/>
    <property type="match status" value="1"/>
</dbReference>
<dbReference type="PANTHER" id="PTHR42829">
    <property type="entry name" value="NADH-UBIQUINONE OXIDOREDUCTASE CHAIN 5"/>
    <property type="match status" value="1"/>
</dbReference>
<feature type="transmembrane region" description="Helical" evidence="7">
    <location>
        <begin position="214"/>
        <end position="233"/>
    </location>
</feature>
<dbReference type="InterPro" id="IPR001750">
    <property type="entry name" value="ND/Mrp_TM"/>
</dbReference>
<dbReference type="Proteomes" id="UP000193925">
    <property type="component" value="Chromosome AFERRI"/>
</dbReference>
<feature type="transmembrane region" description="Helical" evidence="7">
    <location>
        <begin position="434"/>
        <end position="452"/>
    </location>
</feature>
<feature type="transmembrane region" description="Helical" evidence="7">
    <location>
        <begin position="322"/>
        <end position="341"/>
    </location>
</feature>
<organism evidence="11">
    <name type="scientific">Acidithiobacillus ferrivorans</name>
    <dbReference type="NCBI Taxonomy" id="160808"/>
    <lineage>
        <taxon>Bacteria</taxon>
        <taxon>Pseudomonadati</taxon>
        <taxon>Pseudomonadota</taxon>
        <taxon>Acidithiobacillia</taxon>
        <taxon>Acidithiobacillales</taxon>
        <taxon>Acidithiobacillaceae</taxon>
        <taxon>Acidithiobacillus</taxon>
    </lineage>
</organism>
<keyword evidence="3 7" id="KW-1003">Cell membrane</keyword>
<evidence type="ECO:0000256" key="3">
    <source>
        <dbReference type="ARBA" id="ARBA00022475"/>
    </source>
</evidence>
<feature type="transmembrane region" description="Helical" evidence="7">
    <location>
        <begin position="377"/>
        <end position="397"/>
    </location>
</feature>
<feature type="transmembrane region" description="Helical" evidence="7">
    <location>
        <begin position="474"/>
        <end position="492"/>
    </location>
</feature>
<comment type="subcellular location">
    <subcellularLocation>
        <location evidence="7">Cell membrane</location>
        <topology evidence="7">Multi-pass membrane protein</topology>
    </subcellularLocation>
    <subcellularLocation>
        <location evidence="1">Endomembrane system</location>
        <topology evidence="1">Multi-pass membrane protein</topology>
    </subcellularLocation>
    <subcellularLocation>
        <location evidence="8">Membrane</location>
        <topology evidence="8">Multi-pass membrane protein</topology>
    </subcellularLocation>
</comment>
<feature type="transmembrane region" description="Helical" evidence="7">
    <location>
        <begin position="6"/>
        <end position="25"/>
    </location>
</feature>
<evidence type="ECO:0000256" key="5">
    <source>
        <dbReference type="ARBA" id="ARBA00022989"/>
    </source>
</evidence>
<reference evidence="11" key="1">
    <citation type="submission" date="2014-03" db="EMBL/GenBank/DDBJ databases">
        <authorList>
            <person name="Genoscope - CEA"/>
        </authorList>
    </citation>
    <scope>NUCLEOTIDE SEQUENCE [LARGE SCALE GENOMIC DNA]</scope>
    <source>
        <strain evidence="11">CF27</strain>
    </source>
</reference>